<evidence type="ECO:0000313" key="2">
    <source>
        <dbReference type="EMBL" id="GFD34560.1"/>
    </source>
</evidence>
<reference evidence="2" key="1">
    <citation type="journal article" date="2019" name="Sci. Rep.">
        <title>Draft genome of Tanacetum cinerariifolium, the natural source of mosquito coil.</title>
        <authorList>
            <person name="Yamashiro T."/>
            <person name="Shiraishi A."/>
            <person name="Satake H."/>
            <person name="Nakayama K."/>
        </authorList>
    </citation>
    <scope>NUCLEOTIDE SEQUENCE</scope>
</reference>
<feature type="region of interest" description="Disordered" evidence="1">
    <location>
        <begin position="1"/>
        <end position="21"/>
    </location>
</feature>
<organism evidence="2">
    <name type="scientific">Tanacetum cinerariifolium</name>
    <name type="common">Dalmatian daisy</name>
    <name type="synonym">Chrysanthemum cinerariifolium</name>
    <dbReference type="NCBI Taxonomy" id="118510"/>
    <lineage>
        <taxon>Eukaryota</taxon>
        <taxon>Viridiplantae</taxon>
        <taxon>Streptophyta</taxon>
        <taxon>Embryophyta</taxon>
        <taxon>Tracheophyta</taxon>
        <taxon>Spermatophyta</taxon>
        <taxon>Magnoliopsida</taxon>
        <taxon>eudicotyledons</taxon>
        <taxon>Gunneridae</taxon>
        <taxon>Pentapetalae</taxon>
        <taxon>asterids</taxon>
        <taxon>campanulids</taxon>
        <taxon>Asterales</taxon>
        <taxon>Asteraceae</taxon>
        <taxon>Asteroideae</taxon>
        <taxon>Anthemideae</taxon>
        <taxon>Anthemidinae</taxon>
        <taxon>Tanacetum</taxon>
    </lineage>
</organism>
<name>A0A699VJB7_TANCI</name>
<dbReference type="EMBL" id="BKCJ011448187">
    <property type="protein sequence ID" value="GFD34560.1"/>
    <property type="molecule type" value="Genomic_DNA"/>
</dbReference>
<protein>
    <submittedName>
        <fullName evidence="2">Uncharacterized protein</fullName>
    </submittedName>
</protein>
<proteinExistence type="predicted"/>
<dbReference type="AlphaFoldDB" id="A0A699VJB7"/>
<gene>
    <name evidence="2" type="ORF">Tci_906529</name>
</gene>
<sequence length="97" mass="11216">KKDKGKGKIKKPDQPSKEKVLEQMSVQSARDVEAKFAQEDQIIRKQAERDSKMARIHVEKELEMVIVELDRSNEIVAKYLSEYEQSKAGLSHDDKMN</sequence>
<accession>A0A699VJB7</accession>
<feature type="non-terminal residue" evidence="2">
    <location>
        <position position="1"/>
    </location>
</feature>
<evidence type="ECO:0000256" key="1">
    <source>
        <dbReference type="SAM" id="MobiDB-lite"/>
    </source>
</evidence>
<feature type="compositionally biased region" description="Basic and acidic residues" evidence="1">
    <location>
        <begin position="10"/>
        <end position="21"/>
    </location>
</feature>
<comment type="caution">
    <text evidence="2">The sequence shown here is derived from an EMBL/GenBank/DDBJ whole genome shotgun (WGS) entry which is preliminary data.</text>
</comment>